<dbReference type="RefSeq" id="WP_205180289.1">
    <property type="nucleotide sequence ID" value="NZ_JAFBFH010000044.1"/>
</dbReference>
<evidence type="ECO:0000313" key="2">
    <source>
        <dbReference type="Proteomes" id="UP000823485"/>
    </source>
</evidence>
<gene>
    <name evidence="1" type="ORF">JOC94_004370</name>
</gene>
<evidence type="ECO:0000313" key="1">
    <source>
        <dbReference type="EMBL" id="MBM7717343.1"/>
    </source>
</evidence>
<keyword evidence="2" id="KW-1185">Reference proteome</keyword>
<organism evidence="1 2">
    <name type="scientific">Siminovitchia thermophila</name>
    <dbReference type="NCBI Taxonomy" id="1245522"/>
    <lineage>
        <taxon>Bacteria</taxon>
        <taxon>Bacillati</taxon>
        <taxon>Bacillota</taxon>
        <taxon>Bacilli</taxon>
        <taxon>Bacillales</taxon>
        <taxon>Bacillaceae</taxon>
        <taxon>Siminovitchia</taxon>
    </lineage>
</organism>
<dbReference type="Proteomes" id="UP000823485">
    <property type="component" value="Unassembled WGS sequence"/>
</dbReference>
<sequence>MFILYTKKPFILIIFAFIFLTSCSYDGGKEHEKSDTALFKTTKPAPVELKKREEKDSIAYQVRKDVSKVDEIYDVAVLEGDKQIVVAYKVKHLNRFRMKSIEKKITDKLNKKYPGDDFIVSSDYKIFLETVRLKEDLDGANMSNEEAEKRFKKIIKLKKEMT</sequence>
<dbReference type="EMBL" id="JAFBFH010000044">
    <property type="protein sequence ID" value="MBM7717343.1"/>
    <property type="molecule type" value="Genomic_DNA"/>
</dbReference>
<accession>A0ABS2REP9</accession>
<comment type="caution">
    <text evidence="1">The sequence shown here is derived from an EMBL/GenBank/DDBJ whole genome shotgun (WGS) entry which is preliminary data.</text>
</comment>
<protein>
    <submittedName>
        <fullName evidence="1">PBP1b-binding outer membrane lipoprotein LpoB</fullName>
    </submittedName>
</protein>
<proteinExistence type="predicted"/>
<dbReference type="PROSITE" id="PS51257">
    <property type="entry name" value="PROKAR_LIPOPROTEIN"/>
    <property type="match status" value="1"/>
</dbReference>
<name>A0ABS2REP9_9BACI</name>
<reference evidence="1 2" key="1">
    <citation type="submission" date="2021-01" db="EMBL/GenBank/DDBJ databases">
        <title>Genomic Encyclopedia of Type Strains, Phase IV (KMG-IV): sequencing the most valuable type-strain genomes for metagenomic binning, comparative biology and taxonomic classification.</title>
        <authorList>
            <person name="Goeker M."/>
        </authorList>
    </citation>
    <scope>NUCLEOTIDE SEQUENCE [LARGE SCALE GENOMIC DNA]</scope>
    <source>
        <strain evidence="1 2">DSM 105453</strain>
    </source>
</reference>
<keyword evidence="1" id="KW-0449">Lipoprotein</keyword>